<gene>
    <name evidence="4" type="ORF">J2D75_11010</name>
</gene>
<evidence type="ECO:0000256" key="3">
    <source>
        <dbReference type="SAM" id="SignalP"/>
    </source>
</evidence>
<dbReference type="SUPFAM" id="SSF56954">
    <property type="entry name" value="Outer membrane efflux proteins (OEP)"/>
    <property type="match status" value="1"/>
</dbReference>
<comment type="caution">
    <text evidence="4">The sequence shown here is derived from an EMBL/GenBank/DDBJ whole genome shotgun (WGS) entry which is preliminary data.</text>
</comment>
<comment type="similarity">
    <text evidence="1 2">Belongs to the outer membrane factor (OMF) (TC 1.B.17) family.</text>
</comment>
<dbReference type="InterPro" id="IPR003423">
    <property type="entry name" value="OMP_efflux"/>
</dbReference>
<keyword evidence="3" id="KW-0732">Signal</keyword>
<name>A0ABS3LNQ3_9PROT</name>
<keyword evidence="2" id="KW-0998">Cell outer membrane</keyword>
<dbReference type="Gene3D" id="1.20.1600.10">
    <property type="entry name" value="Outer membrane efflux proteins (OEP)"/>
    <property type="match status" value="1"/>
</dbReference>
<dbReference type="RefSeq" id="WP_207854871.1">
    <property type="nucleotide sequence ID" value="NZ_JAFVMG010000012.1"/>
</dbReference>
<proteinExistence type="inferred from homology"/>
<dbReference type="Pfam" id="PF02321">
    <property type="entry name" value="OEP"/>
    <property type="match status" value="2"/>
</dbReference>
<dbReference type="InterPro" id="IPR028351">
    <property type="entry name" value="CyaE"/>
</dbReference>
<keyword evidence="5" id="KW-1185">Reference proteome</keyword>
<dbReference type="PROSITE" id="PS51257">
    <property type="entry name" value="PROKAR_LIPOPROTEIN"/>
    <property type="match status" value="1"/>
</dbReference>
<comment type="function">
    <text evidence="2">CyaE is necessary for transport of calmodulin-sensitive adenylate cyclase-hemolysin (cyclolysin).</text>
</comment>
<dbReference type="InterPro" id="IPR010131">
    <property type="entry name" value="MdtP/NodT-like"/>
</dbReference>
<feature type="chain" id="PRO_5046659728" description="Protein CyaE" evidence="3">
    <location>
        <begin position="27"/>
        <end position="539"/>
    </location>
</feature>
<keyword evidence="2" id="KW-0472">Membrane</keyword>
<evidence type="ECO:0000313" key="4">
    <source>
        <dbReference type="EMBL" id="MBO1328999.1"/>
    </source>
</evidence>
<comment type="subcellular location">
    <subcellularLocation>
        <location evidence="2">Cell outer membrane</location>
        <topology evidence="2">Peripheral membrane protein</topology>
    </subcellularLocation>
</comment>
<keyword evidence="2" id="KW-0204">Cytolysis</keyword>
<evidence type="ECO:0000256" key="1">
    <source>
        <dbReference type="ARBA" id="ARBA00007613"/>
    </source>
</evidence>
<reference evidence="4 5" key="1">
    <citation type="submission" date="2021-03" db="EMBL/GenBank/DDBJ databases">
        <title>The complete genome sequence of Acetobacter suratthaniensis TBRC 1719.</title>
        <authorList>
            <person name="Charoenyingcharoen P."/>
            <person name="Yukphan P."/>
        </authorList>
    </citation>
    <scope>NUCLEOTIDE SEQUENCE [LARGE SCALE GENOMIC DNA]</scope>
    <source>
        <strain evidence="4 5">TBRC 1719</strain>
    </source>
</reference>
<accession>A0ABS3LNQ3</accession>
<keyword evidence="2" id="KW-0813">Transport</keyword>
<protein>
    <recommendedName>
        <fullName evidence="2">Protein CyaE</fullName>
    </recommendedName>
</protein>
<keyword evidence="2" id="KW-0354">Hemolysis</keyword>
<dbReference type="PANTHER" id="PTHR30203:SF29">
    <property type="entry name" value="PROTEIN CYAE"/>
    <property type="match status" value="1"/>
</dbReference>
<evidence type="ECO:0000313" key="5">
    <source>
        <dbReference type="Proteomes" id="UP000664399"/>
    </source>
</evidence>
<organism evidence="4 5">
    <name type="scientific">Acetobacter suratthaniensis</name>
    <dbReference type="NCBI Taxonomy" id="1502841"/>
    <lineage>
        <taxon>Bacteria</taxon>
        <taxon>Pseudomonadati</taxon>
        <taxon>Pseudomonadota</taxon>
        <taxon>Alphaproteobacteria</taxon>
        <taxon>Acetobacterales</taxon>
        <taxon>Acetobacteraceae</taxon>
        <taxon>Acetobacter</taxon>
    </lineage>
</organism>
<evidence type="ECO:0000256" key="2">
    <source>
        <dbReference type="PIRNR" id="PIRNR001892"/>
    </source>
</evidence>
<feature type="signal peptide" evidence="3">
    <location>
        <begin position="1"/>
        <end position="26"/>
    </location>
</feature>
<dbReference type="PANTHER" id="PTHR30203">
    <property type="entry name" value="OUTER MEMBRANE CATION EFFLUX PROTEIN"/>
    <property type="match status" value="1"/>
</dbReference>
<dbReference type="PIRSF" id="PIRSF001892">
    <property type="entry name" value="CyaE"/>
    <property type="match status" value="1"/>
</dbReference>
<sequence>MKARHPLALMAVLASILAGCAPSELAIAPAAPNQPWQPDTTADGSIVPARMGGKKGLALPPGYTLPSDPHVVTLGSSPLLPPQGGRPYTLADLIDAAQSSNPQTRVAWNTARDSALAVGMIKSTYLPYLTATVVGGISHSDGQTNDAALDINNAYSFNADGSPRHRNTNTGEVQTLGLRWLLFDFGRREALVRGARELQLATNVLFTATHQKIIYAVTVAFYTHAAAANRVALLHISLENAQRIQAASEARLKQGQGTIVDVTQAQQATAQVNLRLVQAEGQEQNTYMALLSETGASASSQIKLEDVSGRPLTMDDVRFSDDMVKQAVARRPDVLAAYAAARAARNRITAARDAFLPSIFMVGNVSYATGSMNLTSMPSAGSDSTSTLNLSGNRFSTLLLGGISIPIFDGGLRAAAVKRAQDQSDSAEATLRQTVNESIKQIVMAENALHTSLSAYTASNRLSVASHTGFDAALAAYRSGVGSITQTELAGNGLLDADISRSDAYYASLMAAAGLAFATGALGDAQTMNAPQQDMEPPP</sequence>
<dbReference type="EMBL" id="JAFVMG010000012">
    <property type="protein sequence ID" value="MBO1328999.1"/>
    <property type="molecule type" value="Genomic_DNA"/>
</dbReference>
<dbReference type="Proteomes" id="UP000664399">
    <property type="component" value="Unassembled WGS sequence"/>
</dbReference>